<feature type="transmembrane region" description="Helical" evidence="8">
    <location>
        <begin position="244"/>
        <end position="262"/>
    </location>
</feature>
<dbReference type="InterPro" id="IPR000620">
    <property type="entry name" value="EamA_dom"/>
</dbReference>
<dbReference type="InterPro" id="IPR037185">
    <property type="entry name" value="EmrE-like"/>
</dbReference>
<feature type="transmembrane region" description="Helical" evidence="8">
    <location>
        <begin position="210"/>
        <end position="232"/>
    </location>
</feature>
<feature type="transmembrane region" description="Helical" evidence="8">
    <location>
        <begin position="100"/>
        <end position="121"/>
    </location>
</feature>
<feature type="domain" description="EamA" evidence="9">
    <location>
        <begin position="8"/>
        <end position="141"/>
    </location>
</feature>
<dbReference type="GO" id="GO:0005886">
    <property type="term" value="C:plasma membrane"/>
    <property type="evidence" value="ECO:0007669"/>
    <property type="project" value="UniProtKB-SubCell"/>
</dbReference>
<feature type="transmembrane region" description="Helical" evidence="8">
    <location>
        <begin position="151"/>
        <end position="167"/>
    </location>
</feature>
<dbReference type="InterPro" id="IPR004626">
    <property type="entry name" value="RarD"/>
</dbReference>
<evidence type="ECO:0000256" key="4">
    <source>
        <dbReference type="ARBA" id="ARBA00022475"/>
    </source>
</evidence>
<keyword evidence="4" id="KW-1003">Cell membrane</keyword>
<evidence type="ECO:0000256" key="7">
    <source>
        <dbReference type="ARBA" id="ARBA00023136"/>
    </source>
</evidence>
<comment type="similarity">
    <text evidence="2">Belongs to the EamA transporter family.</text>
</comment>
<proteinExistence type="inferred from homology"/>
<organism evidence="10 11">
    <name type="scientific">Dechloromonas denitrificans</name>
    <dbReference type="NCBI Taxonomy" id="281362"/>
    <lineage>
        <taxon>Bacteria</taxon>
        <taxon>Pseudomonadati</taxon>
        <taxon>Pseudomonadota</taxon>
        <taxon>Betaproteobacteria</taxon>
        <taxon>Rhodocyclales</taxon>
        <taxon>Azonexaceae</taxon>
        <taxon>Dechloromonas</taxon>
    </lineage>
</organism>
<evidence type="ECO:0000256" key="2">
    <source>
        <dbReference type="ARBA" id="ARBA00007362"/>
    </source>
</evidence>
<evidence type="ECO:0000259" key="9">
    <source>
        <dbReference type="Pfam" id="PF00892"/>
    </source>
</evidence>
<sequence length="294" mass="32320">MNRQSQLAGIGFGLLAYGIWGFFPLFFHQLNHVSPMDVLSNRAVWACLFVGILLTIGRRWGKVLAIFKRPRQFAMLALAALLVGSNWLMFLWAVGHQQVVASSLGYFLTPLVNVLLGLLVLKERLNRLEWISVGLAVAAIANEVIALGSLPWVSLFLAATFGTYGLVRKQVPVDALSGLWLETLAMLPVCGLYALWQAQAGHMVFAAQDGLTAGLLIGAGVLTALPLIAFAAATQRLDLATVGMLMYINPTMQFVTAVWIFGEPMQPARLLSFGLIWLGLFVFSWSMWQKLRRS</sequence>
<evidence type="ECO:0000313" key="10">
    <source>
        <dbReference type="EMBL" id="KXB32092.1"/>
    </source>
</evidence>
<keyword evidence="11" id="KW-1185">Reference proteome</keyword>
<evidence type="ECO:0000256" key="3">
    <source>
        <dbReference type="ARBA" id="ARBA00022448"/>
    </source>
</evidence>
<reference evidence="10 11" key="1">
    <citation type="submission" date="2015-12" db="EMBL/GenBank/DDBJ databases">
        <title>Nitrous oxide reduction kinetics distinguish bacteria harboring typical versus atypical NosZ.</title>
        <authorList>
            <person name="Yoon S."/>
            <person name="Nissen S."/>
            <person name="Park D."/>
            <person name="Sanford R.A."/>
            <person name="Loeffler F.E."/>
        </authorList>
    </citation>
    <scope>NUCLEOTIDE SEQUENCE [LARGE SCALE GENOMIC DNA]</scope>
    <source>
        <strain evidence="10 11">ATCC BAA-841</strain>
    </source>
</reference>
<dbReference type="PANTHER" id="PTHR22911">
    <property type="entry name" value="ACYL-MALONYL CONDENSING ENZYME-RELATED"/>
    <property type="match status" value="1"/>
</dbReference>
<evidence type="ECO:0000256" key="6">
    <source>
        <dbReference type="ARBA" id="ARBA00022989"/>
    </source>
</evidence>
<evidence type="ECO:0000256" key="5">
    <source>
        <dbReference type="ARBA" id="ARBA00022692"/>
    </source>
</evidence>
<dbReference type="PANTHER" id="PTHR22911:SF137">
    <property type="entry name" value="SOLUTE CARRIER FAMILY 35 MEMBER G2-RELATED"/>
    <property type="match status" value="1"/>
</dbReference>
<keyword evidence="5 8" id="KW-0812">Transmembrane</keyword>
<dbReference type="STRING" id="281362.AT959_03265"/>
<feature type="transmembrane region" description="Helical" evidence="8">
    <location>
        <begin position="73"/>
        <end position="94"/>
    </location>
</feature>
<gene>
    <name evidence="10" type="ORF">AT959_03265</name>
</gene>
<dbReference type="EMBL" id="LODL01000007">
    <property type="protein sequence ID" value="KXB32092.1"/>
    <property type="molecule type" value="Genomic_DNA"/>
</dbReference>
<evidence type="ECO:0000256" key="8">
    <source>
        <dbReference type="SAM" id="Phobius"/>
    </source>
</evidence>
<protein>
    <submittedName>
        <fullName evidence="10">Chloramphenical resistance permease RarD</fullName>
    </submittedName>
</protein>
<dbReference type="Proteomes" id="UP000070186">
    <property type="component" value="Unassembled WGS sequence"/>
</dbReference>
<feature type="transmembrane region" description="Helical" evidence="8">
    <location>
        <begin position="268"/>
        <end position="288"/>
    </location>
</feature>
<feature type="transmembrane region" description="Helical" evidence="8">
    <location>
        <begin position="128"/>
        <end position="145"/>
    </location>
</feature>
<dbReference type="RefSeq" id="WP_066880561.1">
    <property type="nucleotide sequence ID" value="NZ_LODL01000007.1"/>
</dbReference>
<name>A0A133XMC3_9RHOO</name>
<feature type="transmembrane region" description="Helical" evidence="8">
    <location>
        <begin position="7"/>
        <end position="27"/>
    </location>
</feature>
<dbReference type="Pfam" id="PF00892">
    <property type="entry name" value="EamA"/>
    <property type="match status" value="1"/>
</dbReference>
<evidence type="ECO:0000313" key="11">
    <source>
        <dbReference type="Proteomes" id="UP000070186"/>
    </source>
</evidence>
<dbReference type="NCBIfam" id="TIGR00688">
    <property type="entry name" value="rarD"/>
    <property type="match status" value="1"/>
</dbReference>
<comment type="caution">
    <text evidence="10">The sequence shown here is derived from an EMBL/GenBank/DDBJ whole genome shotgun (WGS) entry which is preliminary data.</text>
</comment>
<feature type="transmembrane region" description="Helical" evidence="8">
    <location>
        <begin position="43"/>
        <end position="61"/>
    </location>
</feature>
<accession>A0A133XMC3</accession>
<dbReference type="AlphaFoldDB" id="A0A133XMC3"/>
<keyword evidence="7 8" id="KW-0472">Membrane</keyword>
<evidence type="ECO:0000256" key="1">
    <source>
        <dbReference type="ARBA" id="ARBA00004651"/>
    </source>
</evidence>
<comment type="subcellular location">
    <subcellularLocation>
        <location evidence="1">Cell membrane</location>
        <topology evidence="1">Multi-pass membrane protein</topology>
    </subcellularLocation>
</comment>
<keyword evidence="6 8" id="KW-1133">Transmembrane helix</keyword>
<dbReference type="SUPFAM" id="SSF103481">
    <property type="entry name" value="Multidrug resistance efflux transporter EmrE"/>
    <property type="match status" value="2"/>
</dbReference>
<keyword evidence="3" id="KW-0813">Transport</keyword>
<feature type="transmembrane region" description="Helical" evidence="8">
    <location>
        <begin position="179"/>
        <end position="198"/>
    </location>
</feature>